<keyword evidence="7" id="KW-1185">Reference proteome</keyword>
<protein>
    <submittedName>
        <fullName evidence="6">Malolactic fermentation transcriptional regulator</fullName>
    </submittedName>
</protein>
<accession>A0A0R1KAL9</accession>
<dbReference type="GO" id="GO:0000976">
    <property type="term" value="F:transcription cis-regulatory region binding"/>
    <property type="evidence" value="ECO:0007669"/>
    <property type="project" value="TreeGrafter"/>
</dbReference>
<name>A0A0R1KAL9_9LACO</name>
<dbReference type="PATRIC" id="fig|1423775.4.peg.2077"/>
<comment type="caution">
    <text evidence="6">The sequence shown here is derived from an EMBL/GenBank/DDBJ whole genome shotgun (WGS) entry which is preliminary data.</text>
</comment>
<dbReference type="Pfam" id="PF03466">
    <property type="entry name" value="LysR_substrate"/>
    <property type="match status" value="1"/>
</dbReference>
<dbReference type="Proteomes" id="UP000051248">
    <property type="component" value="Unassembled WGS sequence"/>
</dbReference>
<evidence type="ECO:0000256" key="4">
    <source>
        <dbReference type="ARBA" id="ARBA00023163"/>
    </source>
</evidence>
<dbReference type="STRING" id="1423775.FD03_GL002040"/>
<evidence type="ECO:0000256" key="2">
    <source>
        <dbReference type="ARBA" id="ARBA00023015"/>
    </source>
</evidence>
<dbReference type="SUPFAM" id="SSF53850">
    <property type="entry name" value="Periplasmic binding protein-like II"/>
    <property type="match status" value="1"/>
</dbReference>
<dbReference type="GO" id="GO:0003700">
    <property type="term" value="F:DNA-binding transcription factor activity"/>
    <property type="evidence" value="ECO:0007669"/>
    <property type="project" value="InterPro"/>
</dbReference>
<dbReference type="eggNOG" id="COG0583">
    <property type="taxonomic scope" value="Bacteria"/>
</dbReference>
<dbReference type="Gene3D" id="3.40.190.290">
    <property type="match status" value="1"/>
</dbReference>
<organism evidence="6 7">
    <name type="scientific">Companilactobacillus nodensis DSM 19682 = JCM 14932 = NBRC 107160</name>
    <dbReference type="NCBI Taxonomy" id="1423775"/>
    <lineage>
        <taxon>Bacteria</taxon>
        <taxon>Bacillati</taxon>
        <taxon>Bacillota</taxon>
        <taxon>Bacilli</taxon>
        <taxon>Lactobacillales</taxon>
        <taxon>Lactobacillaceae</taxon>
        <taxon>Companilactobacillus</taxon>
    </lineage>
</organism>
<proteinExistence type="inferred from homology"/>
<dbReference type="RefSeq" id="WP_235808352.1">
    <property type="nucleotide sequence ID" value="NZ_BCWC01000002.1"/>
</dbReference>
<dbReference type="PANTHER" id="PTHR30126:SF40">
    <property type="entry name" value="HTH-TYPE TRANSCRIPTIONAL REGULATOR GLTR"/>
    <property type="match status" value="1"/>
</dbReference>
<keyword evidence="3" id="KW-0238">DNA-binding</keyword>
<dbReference type="PRINTS" id="PR00039">
    <property type="entry name" value="HTHLYSR"/>
</dbReference>
<gene>
    <name evidence="6" type="ORF">FD03_GL002040</name>
</gene>
<keyword evidence="4" id="KW-0804">Transcription</keyword>
<dbReference type="SUPFAM" id="SSF46785">
    <property type="entry name" value="Winged helix' DNA-binding domain"/>
    <property type="match status" value="1"/>
</dbReference>
<dbReference type="InterPro" id="IPR036390">
    <property type="entry name" value="WH_DNA-bd_sf"/>
</dbReference>
<evidence type="ECO:0000256" key="1">
    <source>
        <dbReference type="ARBA" id="ARBA00009437"/>
    </source>
</evidence>
<evidence type="ECO:0000313" key="6">
    <source>
        <dbReference type="EMBL" id="KRK80613.1"/>
    </source>
</evidence>
<dbReference type="Pfam" id="PF00126">
    <property type="entry name" value="HTH_1"/>
    <property type="match status" value="1"/>
</dbReference>
<dbReference type="Gene3D" id="1.10.10.10">
    <property type="entry name" value="Winged helix-like DNA-binding domain superfamily/Winged helix DNA-binding domain"/>
    <property type="match status" value="1"/>
</dbReference>
<dbReference type="InterPro" id="IPR005119">
    <property type="entry name" value="LysR_subst-bd"/>
</dbReference>
<dbReference type="InterPro" id="IPR036388">
    <property type="entry name" value="WH-like_DNA-bd_sf"/>
</dbReference>
<dbReference type="InterPro" id="IPR000847">
    <property type="entry name" value="LysR_HTH_N"/>
</dbReference>
<dbReference type="PANTHER" id="PTHR30126">
    <property type="entry name" value="HTH-TYPE TRANSCRIPTIONAL REGULATOR"/>
    <property type="match status" value="1"/>
</dbReference>
<comment type="similarity">
    <text evidence="1">Belongs to the LysR transcriptional regulatory family.</text>
</comment>
<feature type="domain" description="HTH lysR-type" evidence="5">
    <location>
        <begin position="6"/>
        <end position="65"/>
    </location>
</feature>
<dbReference type="PROSITE" id="PS50931">
    <property type="entry name" value="HTH_LYSR"/>
    <property type="match status" value="1"/>
</dbReference>
<evidence type="ECO:0000256" key="3">
    <source>
        <dbReference type="ARBA" id="ARBA00023125"/>
    </source>
</evidence>
<sequence>MSEDTLNSKDWQYFQKLSELKNFSDTARHFGVSQPTITYSLKRLEEDYGMQLVERKSYANSLRLTYAGNQLLKHINRILREEYLAKSDLSRLKERKIKMGFPPIITNYLLPNIFDELKENNFLKEIDQVVDGSKELLAELKNGRLDISLLGTTRLPEDAELEYKVIKVHHFNLIASDKRDFGGSIDLNDLLKEEFILTDSNSVHRQVFKRFTDKYNVLPNVIFETSDYHLLLNLVKADKGISFIAETASALEEGIQEVKVNNLTLPPFYILVIYRTNTLKTPAFSKIIDLFSNSCKD</sequence>
<evidence type="ECO:0000259" key="5">
    <source>
        <dbReference type="PROSITE" id="PS50931"/>
    </source>
</evidence>
<evidence type="ECO:0000313" key="7">
    <source>
        <dbReference type="Proteomes" id="UP000051248"/>
    </source>
</evidence>
<dbReference type="EMBL" id="AZDZ01000003">
    <property type="protein sequence ID" value="KRK80613.1"/>
    <property type="molecule type" value="Genomic_DNA"/>
</dbReference>
<reference evidence="6 7" key="1">
    <citation type="journal article" date="2015" name="Genome Announc.">
        <title>Expanding the biotechnology potential of lactobacilli through comparative genomics of 213 strains and associated genera.</title>
        <authorList>
            <person name="Sun Z."/>
            <person name="Harris H.M."/>
            <person name="McCann A."/>
            <person name="Guo C."/>
            <person name="Argimon S."/>
            <person name="Zhang W."/>
            <person name="Yang X."/>
            <person name="Jeffery I.B."/>
            <person name="Cooney J.C."/>
            <person name="Kagawa T.F."/>
            <person name="Liu W."/>
            <person name="Song Y."/>
            <person name="Salvetti E."/>
            <person name="Wrobel A."/>
            <person name="Rasinkangas P."/>
            <person name="Parkhill J."/>
            <person name="Rea M.C."/>
            <person name="O'Sullivan O."/>
            <person name="Ritari J."/>
            <person name="Douillard F.P."/>
            <person name="Paul Ross R."/>
            <person name="Yang R."/>
            <person name="Briner A.E."/>
            <person name="Felis G.E."/>
            <person name="de Vos W.M."/>
            <person name="Barrangou R."/>
            <person name="Klaenhammer T.R."/>
            <person name="Caufield P.W."/>
            <person name="Cui Y."/>
            <person name="Zhang H."/>
            <person name="O'Toole P.W."/>
        </authorList>
    </citation>
    <scope>NUCLEOTIDE SEQUENCE [LARGE SCALE GENOMIC DNA]</scope>
    <source>
        <strain evidence="6 7">DSM 19682</strain>
    </source>
</reference>
<dbReference type="AlphaFoldDB" id="A0A0R1KAL9"/>
<keyword evidence="2" id="KW-0805">Transcription regulation</keyword>